<name>A0A292YIU8_9BACL</name>
<dbReference type="AlphaFoldDB" id="A0A292YIU8"/>
<evidence type="ECO:0000313" key="2">
    <source>
        <dbReference type="Proteomes" id="UP000217785"/>
    </source>
</evidence>
<protein>
    <submittedName>
        <fullName evidence="1">Uncharacterized protein</fullName>
    </submittedName>
</protein>
<proteinExistence type="predicted"/>
<accession>A0A292YIU8</accession>
<keyword evidence="2" id="KW-1185">Reference proteome</keyword>
<reference evidence="2" key="1">
    <citation type="submission" date="2017-07" db="EMBL/GenBank/DDBJ databases">
        <title>Draft genome sequence of Effusibacillus lacus strain skLN1.</title>
        <authorList>
            <person name="Watanabe M."/>
            <person name="Kojima H."/>
            <person name="Fukui M."/>
        </authorList>
    </citation>
    <scope>NUCLEOTIDE SEQUENCE [LARGE SCALE GENOMIC DNA]</scope>
    <source>
        <strain evidence="2">skLN1</strain>
    </source>
</reference>
<comment type="caution">
    <text evidence="1">The sequence shown here is derived from an EMBL/GenBank/DDBJ whole genome shotgun (WGS) entry which is preliminary data.</text>
</comment>
<sequence length="54" mass="6225">MWSQPNMQGHFAEDRTRAMLLPPEQLAAPSESLSEKMFIERSLTENKINFGFVL</sequence>
<dbReference type="EMBL" id="BDUF01000009">
    <property type="protein sequence ID" value="GAX88831.1"/>
    <property type="molecule type" value="Genomic_DNA"/>
</dbReference>
<dbReference type="Proteomes" id="UP000217785">
    <property type="component" value="Unassembled WGS sequence"/>
</dbReference>
<organism evidence="1 2">
    <name type="scientific">Effusibacillus lacus</name>
    <dbReference type="NCBI Taxonomy" id="1348429"/>
    <lineage>
        <taxon>Bacteria</taxon>
        <taxon>Bacillati</taxon>
        <taxon>Bacillota</taxon>
        <taxon>Bacilli</taxon>
        <taxon>Bacillales</taxon>
        <taxon>Alicyclobacillaceae</taxon>
        <taxon>Effusibacillus</taxon>
    </lineage>
</organism>
<gene>
    <name evidence="1" type="ORF">EFBL_0445</name>
</gene>
<evidence type="ECO:0000313" key="1">
    <source>
        <dbReference type="EMBL" id="GAX88831.1"/>
    </source>
</evidence>